<sequence length="527" mass="59567">MKRNLLLFALLLPLSVLAQKTVTLSTLLKDLGDYGAVAKWPDPMYKEMQASSYDRKSVSPDQPGWFANDDRTQYIREETNEGRKERVMMDVDGPGAIVRFWLTTYKRNGNIRIYFDGQTTPEITIPAYDLMKSGLPIGSGLLTRHSSYEAKEKGGSNLYLPMPYAKHCKVTFEELEKNFEPRYYQINYRQYPKGTKVETFTLKQLESANTLVAGANYKLSHPPGAPRSSTQKNDISLASGKSRSLALPPGPNAVRWLTIDLKTEKPEDRDQALRSVVLKMVLDGEQTVNVPVGDFGGAGAGAKRLQSFYRTIADDGKIISRWVMPYQKSGELILENTGDINVSLTWYAYSAPWQWDARSMYFHADWKNEEKVPFKHNEENKPTDWTMISITGKGVFVGDALAVYNHSHKWYGEGDQKLWIDGEKFPSEFGTGAEDYYNTSWAPVVLYQTPFANAPRADNPDSFGHNTFTRTRNLDAVPFTNSFKYTLETLGWENNAADFAPTIYWYGFKGAKSDISAQPMKPGKLPQ</sequence>
<evidence type="ECO:0000313" key="3">
    <source>
        <dbReference type="Proteomes" id="UP000622475"/>
    </source>
</evidence>
<dbReference type="Pfam" id="PF11175">
    <property type="entry name" value="DUF2961"/>
    <property type="match status" value="2"/>
</dbReference>
<keyword evidence="1" id="KW-0732">Signal</keyword>
<keyword evidence="3" id="KW-1185">Reference proteome</keyword>
<organism evidence="2 3">
    <name type="scientific">Mucilaginibacter myungsuensis</name>
    <dbReference type="NCBI Taxonomy" id="649104"/>
    <lineage>
        <taxon>Bacteria</taxon>
        <taxon>Pseudomonadati</taxon>
        <taxon>Bacteroidota</taxon>
        <taxon>Sphingobacteriia</taxon>
        <taxon>Sphingobacteriales</taxon>
        <taxon>Sphingobacteriaceae</taxon>
        <taxon>Mucilaginibacter</taxon>
    </lineage>
</organism>
<comment type="caution">
    <text evidence="2">The sequence shown here is derived from an EMBL/GenBank/DDBJ whole genome shotgun (WGS) entry which is preliminary data.</text>
</comment>
<dbReference type="Gene3D" id="2.60.120.1390">
    <property type="match status" value="2"/>
</dbReference>
<feature type="chain" id="PRO_5038010797" evidence="1">
    <location>
        <begin position="19"/>
        <end position="527"/>
    </location>
</feature>
<dbReference type="InterPro" id="IPR021345">
    <property type="entry name" value="DUF2961"/>
</dbReference>
<dbReference type="EMBL" id="JADFFL010000011">
    <property type="protein sequence ID" value="MBE9664300.1"/>
    <property type="molecule type" value="Genomic_DNA"/>
</dbReference>
<dbReference type="AlphaFoldDB" id="A0A929L129"/>
<reference evidence="2" key="1">
    <citation type="submission" date="2020-10" db="EMBL/GenBank/DDBJ databases">
        <title>Mucilaginibacter mali sp. nov., isolated from rhizosphere soil of apple orchard.</title>
        <authorList>
            <person name="Lee J.-S."/>
            <person name="Kim H.S."/>
            <person name="Kim J.-S."/>
        </authorList>
    </citation>
    <scope>NUCLEOTIDE SEQUENCE</scope>
    <source>
        <strain evidence="2">KCTC 22746</strain>
    </source>
</reference>
<feature type="signal peptide" evidence="1">
    <location>
        <begin position="1"/>
        <end position="18"/>
    </location>
</feature>
<proteinExistence type="predicted"/>
<protein>
    <submittedName>
        <fullName evidence="2">DUF2961 domain-containing protein</fullName>
    </submittedName>
</protein>
<name>A0A929L129_9SPHI</name>
<evidence type="ECO:0000256" key="1">
    <source>
        <dbReference type="SAM" id="SignalP"/>
    </source>
</evidence>
<dbReference type="Proteomes" id="UP000622475">
    <property type="component" value="Unassembled WGS sequence"/>
</dbReference>
<evidence type="ECO:0000313" key="2">
    <source>
        <dbReference type="EMBL" id="MBE9664300.1"/>
    </source>
</evidence>
<accession>A0A929L129</accession>
<dbReference type="RefSeq" id="WP_194113553.1">
    <property type="nucleotide sequence ID" value="NZ_JADFFL010000011.1"/>
</dbReference>
<gene>
    <name evidence="2" type="ORF">IRJ16_20635</name>
</gene>